<evidence type="ECO:0000256" key="6">
    <source>
        <dbReference type="ARBA" id="ARBA00022989"/>
    </source>
</evidence>
<feature type="domain" description="ABC transmembrane type-1" evidence="10">
    <location>
        <begin position="213"/>
        <end position="493"/>
    </location>
</feature>
<feature type="transmembrane region" description="Helical" evidence="8">
    <location>
        <begin position="321"/>
        <end position="342"/>
    </location>
</feature>
<comment type="subcellular location">
    <subcellularLocation>
        <location evidence="1">Cell membrane</location>
        <topology evidence="1">Multi-pass membrane protein</topology>
    </subcellularLocation>
</comment>
<gene>
    <name evidence="12" type="ORF">LX74_02184</name>
</gene>
<dbReference type="Pfam" id="PF03412">
    <property type="entry name" value="Peptidase_C39"/>
    <property type="match status" value="1"/>
</dbReference>
<dbReference type="PROSITE" id="PS50893">
    <property type="entry name" value="ABC_TRANSPORTER_2"/>
    <property type="match status" value="1"/>
</dbReference>
<keyword evidence="2 8" id="KW-0812">Transmembrane</keyword>
<dbReference type="PROSITE" id="PS50990">
    <property type="entry name" value="PEPTIDASE_C39"/>
    <property type="match status" value="1"/>
</dbReference>
<dbReference type="Pfam" id="PF00005">
    <property type="entry name" value="ABC_tran"/>
    <property type="match status" value="1"/>
</dbReference>
<evidence type="ECO:0000259" key="11">
    <source>
        <dbReference type="PROSITE" id="PS50990"/>
    </source>
</evidence>
<keyword evidence="5 12" id="KW-0067">ATP-binding</keyword>
<feature type="domain" description="ABC transporter" evidence="9">
    <location>
        <begin position="526"/>
        <end position="761"/>
    </location>
</feature>
<keyword evidence="6 8" id="KW-1133">Transmembrane helix</keyword>
<protein>
    <submittedName>
        <fullName evidence="12">ATP-binding cassette subfamily B protein</fullName>
    </submittedName>
</protein>
<dbReference type="PANTHER" id="PTHR43394">
    <property type="entry name" value="ATP-DEPENDENT PERMEASE MDL1, MITOCHONDRIAL"/>
    <property type="match status" value="1"/>
</dbReference>
<feature type="transmembrane region" description="Helical" evidence="8">
    <location>
        <begin position="211"/>
        <end position="233"/>
    </location>
</feature>
<evidence type="ECO:0000256" key="2">
    <source>
        <dbReference type="ARBA" id="ARBA00022692"/>
    </source>
</evidence>
<dbReference type="Gene3D" id="1.20.1560.10">
    <property type="entry name" value="ABC transporter type 1, transmembrane domain"/>
    <property type="match status" value="1"/>
</dbReference>
<sequence length="767" mass="87185">MYFLILPLEYKLSFLKYINQQIIADTPMKIKILKRIKHFFEREHYPFFRQLDTMDCGPTCLKMITNYYGKELSLNHLRELCDVRSQGTSVTGLKYAAEKLGFNTFPAEISQDVLLEKAPMPCILHWDHNHFVVLWHLTETHAYVGNPALGKNMRYALSDFMEHWRLPGQGDKGIAFFLETTEVFDQVENSPEPPVRLFSLLKRIDNHYKNISFIILTLLAATLLTLAIPLLTQAVVDKAITRKDIGILSLICIGQILLFTGRIFTDFLRSRLLFKVGMTISIKLIYEFVDKLMQLKLSFFEYRNSGDNLQRIYDNQRIEEFLTKHCVSAGLSIIILVVNGGLLCYYNWKLFLLFLCASIISVLWTNLFEEKRRRLDQRTFSLLANTQRHQIETFEAMTEIKLTGAEMEKNQIWKTMQEEAYAVRMESLKLDQRIQGVALFINETAGVSTTFLTASLVISGSLSLGAMLAITYMYGALNGTVNQLSDFIRSMQTAKFSLQRISEVEYEPTEDAHSSLTMFEGNPGSIELHNVHFRYGKLSPEVLQNINLTIPAGKVTAIVGMSGSGKTTLLKLLLKFFPVTQGTITFCGQDLEMITAKSLRRNCGAVMQDSFIFTDTIAGNIWIGSPEKDLNRVKNACEMVNMKDYIESLPLSYETLIGTDGTGLSEGQKQRLLIARLIYRQPDYIFLDEATNSLDANNEKLIVENLNSFFMGRTVVIVAHRLSTVVHADNIIVMDKGSIVEQGTHEALTKSRGAYFNLVKNQLELGK</sequence>
<dbReference type="Proteomes" id="UP000324513">
    <property type="component" value="Unassembled WGS sequence"/>
</dbReference>
<evidence type="ECO:0000256" key="3">
    <source>
        <dbReference type="ARBA" id="ARBA00022741"/>
    </source>
</evidence>
<dbReference type="SMART" id="SM00382">
    <property type="entry name" value="AAA"/>
    <property type="match status" value="1"/>
</dbReference>
<evidence type="ECO:0000256" key="1">
    <source>
        <dbReference type="ARBA" id="ARBA00004651"/>
    </source>
</evidence>
<dbReference type="Gene3D" id="3.90.70.10">
    <property type="entry name" value="Cysteine proteinases"/>
    <property type="match status" value="1"/>
</dbReference>
<keyword evidence="13" id="KW-1185">Reference proteome</keyword>
<dbReference type="Pfam" id="PF00664">
    <property type="entry name" value="ABC_membrane"/>
    <property type="match status" value="1"/>
</dbReference>
<dbReference type="InterPro" id="IPR003439">
    <property type="entry name" value="ABC_transporter-like_ATP-bd"/>
</dbReference>
<dbReference type="CDD" id="cd02418">
    <property type="entry name" value="Peptidase_C39B"/>
    <property type="match status" value="1"/>
</dbReference>
<dbReference type="GO" id="GO:0005524">
    <property type="term" value="F:ATP binding"/>
    <property type="evidence" value="ECO:0007669"/>
    <property type="project" value="UniProtKB-KW"/>
</dbReference>
<evidence type="ECO:0000313" key="13">
    <source>
        <dbReference type="Proteomes" id="UP000324513"/>
    </source>
</evidence>
<evidence type="ECO:0000259" key="9">
    <source>
        <dbReference type="PROSITE" id="PS50893"/>
    </source>
</evidence>
<evidence type="ECO:0000259" key="10">
    <source>
        <dbReference type="PROSITE" id="PS50929"/>
    </source>
</evidence>
<comment type="caution">
    <text evidence="12">The sequence shown here is derived from an EMBL/GenBank/DDBJ whole genome shotgun (WGS) entry which is preliminary data.</text>
</comment>
<dbReference type="InterPro" id="IPR036640">
    <property type="entry name" value="ABC1_TM_sf"/>
</dbReference>
<evidence type="ECO:0000256" key="7">
    <source>
        <dbReference type="ARBA" id="ARBA00023136"/>
    </source>
</evidence>
<evidence type="ECO:0000256" key="5">
    <source>
        <dbReference type="ARBA" id="ARBA00022840"/>
    </source>
</evidence>
<feature type="transmembrane region" description="Helical" evidence="8">
    <location>
        <begin position="245"/>
        <end position="265"/>
    </location>
</feature>
<dbReference type="InterPro" id="IPR027417">
    <property type="entry name" value="P-loop_NTPase"/>
</dbReference>
<dbReference type="InterPro" id="IPR011527">
    <property type="entry name" value="ABC1_TM_dom"/>
</dbReference>
<dbReference type="PANTHER" id="PTHR43394:SF1">
    <property type="entry name" value="ATP-BINDING CASSETTE SUB-FAMILY B MEMBER 10, MITOCHONDRIAL"/>
    <property type="match status" value="1"/>
</dbReference>
<reference evidence="12 13" key="1">
    <citation type="submission" date="2019-07" db="EMBL/GenBank/DDBJ databases">
        <title>Genomic Encyclopedia of Archaeal and Bacterial Type Strains, Phase II (KMG-II): from individual species to whole genera.</title>
        <authorList>
            <person name="Goeker M."/>
        </authorList>
    </citation>
    <scope>NUCLEOTIDE SEQUENCE [LARGE SCALE GENOMIC DNA]</scope>
    <source>
        <strain evidence="12 13">DSM 14571</strain>
    </source>
</reference>
<proteinExistence type="predicted"/>
<organism evidence="12 13">
    <name type="scientific">Elizabethkingia miricola</name>
    <name type="common">Chryseobacterium miricola</name>
    <dbReference type="NCBI Taxonomy" id="172045"/>
    <lineage>
        <taxon>Bacteria</taxon>
        <taxon>Pseudomonadati</taxon>
        <taxon>Bacteroidota</taxon>
        <taxon>Flavobacteriia</taxon>
        <taxon>Flavobacteriales</taxon>
        <taxon>Weeksellaceae</taxon>
        <taxon>Elizabethkingia</taxon>
    </lineage>
</organism>
<dbReference type="SUPFAM" id="SSF52540">
    <property type="entry name" value="P-loop containing nucleoside triphosphate hydrolases"/>
    <property type="match status" value="1"/>
</dbReference>
<dbReference type="InterPro" id="IPR005074">
    <property type="entry name" value="Peptidase_C39"/>
</dbReference>
<keyword evidence="4" id="KW-0378">Hydrolase</keyword>
<evidence type="ECO:0000256" key="4">
    <source>
        <dbReference type="ARBA" id="ARBA00022801"/>
    </source>
</evidence>
<dbReference type="EMBL" id="VNHK01000006">
    <property type="protein sequence ID" value="TYO91933.1"/>
    <property type="molecule type" value="Genomic_DNA"/>
</dbReference>
<keyword evidence="7 8" id="KW-0472">Membrane</keyword>
<feature type="transmembrane region" description="Helical" evidence="8">
    <location>
        <begin position="348"/>
        <end position="368"/>
    </location>
</feature>
<dbReference type="InterPro" id="IPR039421">
    <property type="entry name" value="Type_1_exporter"/>
</dbReference>
<dbReference type="Gene3D" id="3.40.50.300">
    <property type="entry name" value="P-loop containing nucleotide triphosphate hydrolases"/>
    <property type="match status" value="1"/>
</dbReference>
<accession>A0ABY3NG12</accession>
<dbReference type="CDD" id="cd18571">
    <property type="entry name" value="ABC_6TM_peptidase_like"/>
    <property type="match status" value="1"/>
</dbReference>
<dbReference type="SUPFAM" id="SSF90123">
    <property type="entry name" value="ABC transporter transmembrane region"/>
    <property type="match status" value="1"/>
</dbReference>
<dbReference type="PROSITE" id="PS50929">
    <property type="entry name" value="ABC_TM1F"/>
    <property type="match status" value="1"/>
</dbReference>
<keyword evidence="3" id="KW-0547">Nucleotide-binding</keyword>
<evidence type="ECO:0000256" key="8">
    <source>
        <dbReference type="SAM" id="Phobius"/>
    </source>
</evidence>
<feature type="domain" description="Peptidase C39" evidence="11">
    <location>
        <begin position="50"/>
        <end position="171"/>
    </location>
</feature>
<name>A0ABY3NG12_ELIMR</name>
<dbReference type="InterPro" id="IPR003593">
    <property type="entry name" value="AAA+_ATPase"/>
</dbReference>
<evidence type="ECO:0000313" key="12">
    <source>
        <dbReference type="EMBL" id="TYO91933.1"/>
    </source>
</evidence>